<dbReference type="PROSITE" id="PS50929">
    <property type="entry name" value="ABC_TM1F"/>
    <property type="match status" value="1"/>
</dbReference>
<sequence>MPYFLARLAVLVILTVVLVVVNVPLLLALLIGFAAAGLATWPIGRMQRRAAARSRAAGSRVAGSQAADAQRKAPGP</sequence>
<dbReference type="GO" id="GO:0140359">
    <property type="term" value="F:ABC-type transporter activity"/>
    <property type="evidence" value="ECO:0007669"/>
    <property type="project" value="InterPro"/>
</dbReference>
<evidence type="ECO:0000256" key="1">
    <source>
        <dbReference type="ARBA" id="ARBA00004651"/>
    </source>
</evidence>
<gene>
    <name evidence="8" type="ORF">CC117_03425</name>
</gene>
<accession>A0A1S1QZV0</accession>
<dbReference type="InterPro" id="IPR036640">
    <property type="entry name" value="ABC1_TM_sf"/>
</dbReference>
<dbReference type="AlphaFoldDB" id="A0A1S1QZV0"/>
<dbReference type="SUPFAM" id="SSF90123">
    <property type="entry name" value="ABC transporter transmembrane region"/>
    <property type="match status" value="1"/>
</dbReference>
<dbReference type="Proteomes" id="UP000179627">
    <property type="component" value="Unassembled WGS sequence"/>
</dbReference>
<feature type="compositionally biased region" description="Low complexity" evidence="5">
    <location>
        <begin position="54"/>
        <end position="67"/>
    </location>
</feature>
<proteinExistence type="predicted"/>
<keyword evidence="3 6" id="KW-1133">Transmembrane helix</keyword>
<evidence type="ECO:0000313" key="8">
    <source>
        <dbReference type="EMBL" id="OHV38991.1"/>
    </source>
</evidence>
<reference evidence="9" key="1">
    <citation type="submission" date="2016-07" db="EMBL/GenBank/DDBJ databases">
        <title>Sequence Frankia sp. strain CcI1.17.</title>
        <authorList>
            <person name="Ghodhbane-Gtari F."/>
            <person name="Swanson E."/>
            <person name="Gueddou A."/>
            <person name="Morris K."/>
            <person name="Hezbri K."/>
            <person name="Ktari A."/>
            <person name="Nouioui I."/>
            <person name="Abebe-Akele F."/>
            <person name="Simpson S."/>
            <person name="Thomas K."/>
            <person name="Gtari M."/>
            <person name="Tisa L.S."/>
            <person name="Hurst S."/>
        </authorList>
    </citation>
    <scope>NUCLEOTIDE SEQUENCE [LARGE SCALE GENOMIC DNA]</scope>
    <source>
        <strain evidence="9">Cc1.17</strain>
    </source>
</reference>
<evidence type="ECO:0000256" key="5">
    <source>
        <dbReference type="SAM" id="MobiDB-lite"/>
    </source>
</evidence>
<evidence type="ECO:0000256" key="2">
    <source>
        <dbReference type="ARBA" id="ARBA00022692"/>
    </source>
</evidence>
<evidence type="ECO:0000256" key="3">
    <source>
        <dbReference type="ARBA" id="ARBA00022989"/>
    </source>
</evidence>
<dbReference type="EMBL" id="MBLM01000108">
    <property type="protein sequence ID" value="OHV38991.1"/>
    <property type="molecule type" value="Genomic_DNA"/>
</dbReference>
<dbReference type="InterPro" id="IPR011527">
    <property type="entry name" value="ABC1_TM_dom"/>
</dbReference>
<keyword evidence="4 6" id="KW-0472">Membrane</keyword>
<dbReference type="GO" id="GO:0005886">
    <property type="term" value="C:plasma membrane"/>
    <property type="evidence" value="ECO:0007669"/>
    <property type="project" value="UniProtKB-SubCell"/>
</dbReference>
<name>A0A1S1QZV0_9ACTN</name>
<feature type="transmembrane region" description="Helical" evidence="6">
    <location>
        <begin position="6"/>
        <end position="39"/>
    </location>
</feature>
<evidence type="ECO:0000259" key="7">
    <source>
        <dbReference type="PROSITE" id="PS50929"/>
    </source>
</evidence>
<feature type="region of interest" description="Disordered" evidence="5">
    <location>
        <begin position="54"/>
        <end position="76"/>
    </location>
</feature>
<evidence type="ECO:0000256" key="6">
    <source>
        <dbReference type="SAM" id="Phobius"/>
    </source>
</evidence>
<keyword evidence="2 6" id="KW-0812">Transmembrane</keyword>
<protein>
    <recommendedName>
        <fullName evidence="7">ABC transmembrane type-1 domain-containing protein</fullName>
    </recommendedName>
</protein>
<evidence type="ECO:0000313" key="9">
    <source>
        <dbReference type="Proteomes" id="UP000179627"/>
    </source>
</evidence>
<dbReference type="GO" id="GO:0005524">
    <property type="term" value="F:ATP binding"/>
    <property type="evidence" value="ECO:0007669"/>
    <property type="project" value="InterPro"/>
</dbReference>
<keyword evidence="9" id="KW-1185">Reference proteome</keyword>
<comment type="caution">
    <text evidence="8">The sequence shown here is derived from an EMBL/GenBank/DDBJ whole genome shotgun (WGS) entry which is preliminary data.</text>
</comment>
<organism evidence="8 9">
    <name type="scientific">Parafrankia colletiae</name>
    <dbReference type="NCBI Taxonomy" id="573497"/>
    <lineage>
        <taxon>Bacteria</taxon>
        <taxon>Bacillati</taxon>
        <taxon>Actinomycetota</taxon>
        <taxon>Actinomycetes</taxon>
        <taxon>Frankiales</taxon>
        <taxon>Frankiaceae</taxon>
        <taxon>Parafrankia</taxon>
    </lineage>
</organism>
<dbReference type="RefSeq" id="WP_071083996.1">
    <property type="nucleotide sequence ID" value="NZ_MBLM01000108.1"/>
</dbReference>
<evidence type="ECO:0000256" key="4">
    <source>
        <dbReference type="ARBA" id="ARBA00023136"/>
    </source>
</evidence>
<feature type="domain" description="ABC transmembrane type-1" evidence="7">
    <location>
        <begin position="1"/>
        <end position="63"/>
    </location>
</feature>
<comment type="subcellular location">
    <subcellularLocation>
        <location evidence="1">Cell membrane</location>
        <topology evidence="1">Multi-pass membrane protein</topology>
    </subcellularLocation>
</comment>